<proteinExistence type="predicted"/>
<dbReference type="Proteomes" id="UP001165101">
    <property type="component" value="Unassembled WGS sequence"/>
</dbReference>
<keyword evidence="2" id="KW-1185">Reference proteome</keyword>
<reference evidence="1" key="1">
    <citation type="submission" date="2023-04" db="EMBL/GenBank/DDBJ databases">
        <title>Candida boidinii NBRC 1967.</title>
        <authorList>
            <person name="Ichikawa N."/>
            <person name="Sato H."/>
            <person name="Tonouchi N."/>
        </authorList>
    </citation>
    <scope>NUCLEOTIDE SEQUENCE</scope>
    <source>
        <strain evidence="1">NBRC 1967</strain>
    </source>
</reference>
<sequence length="499" mass="56606">MSSVRPDLKFADKSDENSFYKSYLRLPVKSHKTLRIADRGDYYTVLDDDAEFVADSIYKTSSVIKTTSSQGKSIKYITLSPAVFANLIKLSVLNLGYKIEIYDKNWINPKFASPGNLNEIEEFLNSNDLNSINLISSLKLINNNSNNDNRKIGLSFYDQNTKKIGLCEFNDNELFSNLESILIQLGIKECLLPSNNNGSNNNIDPDFEKLEQLIDRCDIVITHIKPSEYNDKNIEQDLIRLTGNDLILSTNELSSMKISLNCCNSLINYLGLINDEINFGNLSIFKHNLSKYMRLDYAAVKALNLFPNHNSVNNNNSMNKNSSLFGLLNNCKSIGGSRLLSQWLKQPLLDINKIKERQIIVGHLINDLSLRNYLQNSILNSVPDIPKLIKKLYSSSSSSNNNKSTYSSSKLDDVIRLYQLSIKLPELLETLQNSIDDLQDDDDDDDGDNNKSIIELFNNIWIKPIKNYIESLLKFQELIETTIDLSVIENATSNSSRCK</sequence>
<evidence type="ECO:0000313" key="1">
    <source>
        <dbReference type="EMBL" id="GME91719.1"/>
    </source>
</evidence>
<dbReference type="EMBL" id="BSXV01001090">
    <property type="protein sequence ID" value="GME91719.1"/>
    <property type="molecule type" value="Genomic_DNA"/>
</dbReference>
<gene>
    <name evidence="1" type="ORF">Cboi01_000241700</name>
</gene>
<protein>
    <submittedName>
        <fullName evidence="1">Unnamed protein product</fullName>
    </submittedName>
</protein>
<organism evidence="1 2">
    <name type="scientific">Candida boidinii</name>
    <name type="common">Yeast</name>
    <dbReference type="NCBI Taxonomy" id="5477"/>
    <lineage>
        <taxon>Eukaryota</taxon>
        <taxon>Fungi</taxon>
        <taxon>Dikarya</taxon>
        <taxon>Ascomycota</taxon>
        <taxon>Saccharomycotina</taxon>
        <taxon>Pichiomycetes</taxon>
        <taxon>Pichiales</taxon>
        <taxon>Pichiaceae</taxon>
        <taxon>Ogataea</taxon>
        <taxon>Ogataea/Candida clade</taxon>
    </lineage>
</organism>
<name>A0ACB5TNU3_CANBO</name>
<evidence type="ECO:0000313" key="2">
    <source>
        <dbReference type="Proteomes" id="UP001165101"/>
    </source>
</evidence>
<comment type="caution">
    <text evidence="1">The sequence shown here is derived from an EMBL/GenBank/DDBJ whole genome shotgun (WGS) entry which is preliminary data.</text>
</comment>
<accession>A0ACB5TNU3</accession>